<feature type="domain" description="Retrotransposon gag" evidence="7">
    <location>
        <begin position="113"/>
        <end position="201"/>
    </location>
</feature>
<evidence type="ECO:0000259" key="7">
    <source>
        <dbReference type="Pfam" id="PF03732"/>
    </source>
</evidence>
<dbReference type="Pfam" id="PF17919">
    <property type="entry name" value="RT_RNaseH_2"/>
    <property type="match status" value="1"/>
</dbReference>
<evidence type="ECO:0000313" key="9">
    <source>
        <dbReference type="EMBL" id="KAF5462729.1"/>
    </source>
</evidence>
<keyword evidence="5" id="KW-0511">Multifunctional enzyme</keyword>
<dbReference type="GO" id="GO:0004519">
    <property type="term" value="F:endonuclease activity"/>
    <property type="evidence" value="ECO:0007669"/>
    <property type="project" value="UniProtKB-KW"/>
</dbReference>
<evidence type="ECO:0000256" key="6">
    <source>
        <dbReference type="SAM" id="MobiDB-lite"/>
    </source>
</evidence>
<dbReference type="SUPFAM" id="SSF50630">
    <property type="entry name" value="Acid proteases"/>
    <property type="match status" value="1"/>
</dbReference>
<keyword evidence="3" id="KW-0540">Nuclease</keyword>
<dbReference type="CDD" id="cd01647">
    <property type="entry name" value="RT_LTR"/>
    <property type="match status" value="1"/>
</dbReference>
<dbReference type="Gene3D" id="3.10.10.10">
    <property type="entry name" value="HIV Type 1 Reverse Transcriptase, subunit A, domain 1"/>
    <property type="match status" value="1"/>
</dbReference>
<dbReference type="SUPFAM" id="SSF56672">
    <property type="entry name" value="DNA/RNA polymerases"/>
    <property type="match status" value="1"/>
</dbReference>
<dbReference type="CDD" id="cd00303">
    <property type="entry name" value="retropepsin_like"/>
    <property type="match status" value="1"/>
</dbReference>
<dbReference type="FunFam" id="3.30.70.270:FF:000020">
    <property type="entry name" value="Transposon Tf2-6 polyprotein-like Protein"/>
    <property type="match status" value="1"/>
</dbReference>
<accession>A0A833X6M6</accession>
<dbReference type="Pfam" id="PF13975">
    <property type="entry name" value="gag-asp_proteas"/>
    <property type="match status" value="1"/>
</dbReference>
<reference evidence="9" key="2">
    <citation type="submission" date="2020-03" db="EMBL/GenBank/DDBJ databases">
        <title>Walnut 2.0.</title>
        <authorList>
            <person name="Marrano A."/>
            <person name="Britton M."/>
            <person name="Zimin A.V."/>
            <person name="Zaini P.A."/>
            <person name="Workman R."/>
            <person name="Puiu D."/>
            <person name="Bianco L."/>
            <person name="Allen B.J."/>
            <person name="Troggio M."/>
            <person name="Leslie C.A."/>
            <person name="Timp W."/>
            <person name="Dendekar A."/>
            <person name="Salzberg S.L."/>
            <person name="Neale D.B."/>
        </authorList>
    </citation>
    <scope>NUCLEOTIDE SEQUENCE</scope>
    <source>
        <tissue evidence="9">Leaves</tissue>
    </source>
</reference>
<dbReference type="PANTHER" id="PTHR37984">
    <property type="entry name" value="PROTEIN CBG26694"/>
    <property type="match status" value="1"/>
</dbReference>
<proteinExistence type="predicted"/>
<dbReference type="GO" id="GO:0016779">
    <property type="term" value="F:nucleotidyltransferase activity"/>
    <property type="evidence" value="ECO:0007669"/>
    <property type="project" value="UniProtKB-KW"/>
</dbReference>
<reference evidence="9" key="1">
    <citation type="submission" date="2015-10" db="EMBL/GenBank/DDBJ databases">
        <authorList>
            <person name="Martinez-Garcia P.J."/>
            <person name="Crepeau M.W."/>
            <person name="Puiu D."/>
            <person name="Gonzalez-Ibeas D."/>
            <person name="Whalen J."/>
            <person name="Stevens K."/>
            <person name="Paul R."/>
            <person name="Butterfield T."/>
            <person name="Britton M."/>
            <person name="Reagan R."/>
            <person name="Chakraborty S."/>
            <person name="Walawage S.L."/>
            <person name="Vasquez-Gross H.A."/>
            <person name="Cardeno C."/>
            <person name="Famula R."/>
            <person name="Pratt K."/>
            <person name="Kuruganti S."/>
            <person name="Aradhya M.K."/>
            <person name="Leslie C.A."/>
            <person name="Dandekar A.M."/>
            <person name="Salzberg S.L."/>
            <person name="Wegrzyn J.L."/>
            <person name="Langley C.H."/>
            <person name="Neale D.B."/>
        </authorList>
    </citation>
    <scope>NUCLEOTIDE SEQUENCE</scope>
    <source>
        <tissue evidence="9">Leaves</tissue>
    </source>
</reference>
<dbReference type="Proteomes" id="UP000619265">
    <property type="component" value="Unassembled WGS sequence"/>
</dbReference>
<dbReference type="Gene3D" id="3.30.70.270">
    <property type="match status" value="3"/>
</dbReference>
<evidence type="ECO:0008006" key="11">
    <source>
        <dbReference type="Google" id="ProtNLM"/>
    </source>
</evidence>
<protein>
    <recommendedName>
        <fullName evidence="11">Reverse transcriptase/retrotransposon-derived protein RNase H-like domain-containing protein</fullName>
    </recommendedName>
</protein>
<comment type="caution">
    <text evidence="9">The sequence shown here is derived from an EMBL/GenBank/DDBJ whole genome shotgun (WGS) entry which is preliminary data.</text>
</comment>
<dbReference type="InterPro" id="IPR043128">
    <property type="entry name" value="Rev_trsase/Diguanyl_cyclase"/>
</dbReference>
<evidence type="ECO:0000256" key="2">
    <source>
        <dbReference type="ARBA" id="ARBA00022695"/>
    </source>
</evidence>
<organism evidence="9 10">
    <name type="scientific">Juglans regia</name>
    <name type="common">English walnut</name>
    <dbReference type="NCBI Taxonomy" id="51240"/>
    <lineage>
        <taxon>Eukaryota</taxon>
        <taxon>Viridiplantae</taxon>
        <taxon>Streptophyta</taxon>
        <taxon>Embryophyta</taxon>
        <taxon>Tracheophyta</taxon>
        <taxon>Spermatophyta</taxon>
        <taxon>Magnoliopsida</taxon>
        <taxon>eudicotyledons</taxon>
        <taxon>Gunneridae</taxon>
        <taxon>Pentapetalae</taxon>
        <taxon>rosids</taxon>
        <taxon>fabids</taxon>
        <taxon>Fagales</taxon>
        <taxon>Juglandaceae</taxon>
        <taxon>Juglans</taxon>
    </lineage>
</organism>
<feature type="non-terminal residue" evidence="9">
    <location>
        <position position="823"/>
    </location>
</feature>
<keyword evidence="4" id="KW-0378">Hydrolase</keyword>
<dbReference type="InterPro" id="IPR050951">
    <property type="entry name" value="Retrovirus_Pol_polyprotein"/>
</dbReference>
<gene>
    <name evidence="9" type="ORF">F2P56_018712</name>
</gene>
<keyword evidence="1" id="KW-0808">Transferase</keyword>
<feature type="region of interest" description="Disordered" evidence="6">
    <location>
        <begin position="1"/>
        <end position="29"/>
    </location>
</feature>
<dbReference type="AlphaFoldDB" id="A0A833X6M6"/>
<name>A0A833X6M6_JUGRE</name>
<dbReference type="EMBL" id="LIHL02000008">
    <property type="protein sequence ID" value="KAF5462729.1"/>
    <property type="molecule type" value="Genomic_DNA"/>
</dbReference>
<evidence type="ECO:0000256" key="1">
    <source>
        <dbReference type="ARBA" id="ARBA00022679"/>
    </source>
</evidence>
<dbReference type="Pfam" id="PF03732">
    <property type="entry name" value="Retrotrans_gag"/>
    <property type="match status" value="1"/>
</dbReference>
<dbReference type="InterPro" id="IPR021109">
    <property type="entry name" value="Peptidase_aspartic_dom_sf"/>
</dbReference>
<dbReference type="InterPro" id="IPR005162">
    <property type="entry name" value="Retrotrans_gag_dom"/>
</dbReference>
<feature type="compositionally biased region" description="Polar residues" evidence="6">
    <location>
        <begin position="8"/>
        <end position="23"/>
    </location>
</feature>
<keyword evidence="2" id="KW-0548">Nucleotidyltransferase</keyword>
<evidence type="ECO:0000259" key="8">
    <source>
        <dbReference type="Pfam" id="PF17919"/>
    </source>
</evidence>
<evidence type="ECO:0000256" key="4">
    <source>
        <dbReference type="ARBA" id="ARBA00022759"/>
    </source>
</evidence>
<dbReference type="Gene3D" id="2.40.70.10">
    <property type="entry name" value="Acid Proteases"/>
    <property type="match status" value="1"/>
</dbReference>
<sequence>MAEGTRGSMKSQQEGLQKQQEIMQKQLEHHHQAISGISERLDQLTDMLRSVVESSHVNNQEVRGGNGDDRGVVWRGLRLEFPRFNGTDPNGWVFKATQYFDYHQTPFHQKLLVASYHMEGEALVWYQEGLDSGQFNSWESLILALQVRFGPSAYDDPMEALMKLKQTSSVTLYKSQFEALSNRLKGLFEKHKLSCFLSGLKDEVRLPVKMFNPVNLGAAFGLAKIQEEYILSSRRPWKTNMNLGEKGVVDNPVEISNRGPRNQILAKRITSLQMDEKRKKGLCYHCDEKWNPNHICKTPKVYLLHVDSSVENEEPQVNEELVTKVNSVLEKESEELEVSISAISGCTNSNAMKLLGKIGSFSVEILVDSGSTHNFLDPLVVEAAKLKVLKDRGLQVKVANGAKILSQGRCEENISIQGTKFLVPFHVLNLGGCDIVLGVQWLKTLGGIHWDFTKMIMQFVVEGKKLSLQGLVYDSVAVHPGLNLLKSSFVRQQGWLLQIMTLETCVVEGQVHSEVEQLLGLFKGIFEEPECLPPPREFDHSILLKEGAQPVSVRPYRYAHYQKAEIEKIVNELLSNGVIRPSQSPFSSPVLLVKKADGSWRMCIDYRALNNETIKDKFPIPVIDELLDELHGAKIFSKLDLSQDFAQHLEHLKAVLTVLQQQTLFAKRSKCKFAVPEIDYLGHIISGDGVKADPAKISSMIDWPIPKTVKALRGFLGLTGYYRKFIQHYGSIALPLTQLLKKNSFHWNKEAEAAFVQLKNAVSKPPVLRLPDFTKEFTIECDASGVGLGAVLMQEGQPIAFFSKALKGKALLLSTYEKELLAL</sequence>
<evidence type="ECO:0000313" key="10">
    <source>
        <dbReference type="Proteomes" id="UP000619265"/>
    </source>
</evidence>
<dbReference type="InterPro" id="IPR041577">
    <property type="entry name" value="RT_RNaseH_2"/>
</dbReference>
<dbReference type="InterPro" id="IPR043502">
    <property type="entry name" value="DNA/RNA_pol_sf"/>
</dbReference>
<evidence type="ECO:0000256" key="5">
    <source>
        <dbReference type="ARBA" id="ARBA00023268"/>
    </source>
</evidence>
<keyword evidence="4" id="KW-0255">Endonuclease</keyword>
<feature type="domain" description="Reverse transcriptase/retrotransposon-derived protein RNase H-like" evidence="8">
    <location>
        <begin position="747"/>
        <end position="823"/>
    </location>
</feature>
<evidence type="ECO:0000256" key="3">
    <source>
        <dbReference type="ARBA" id="ARBA00022722"/>
    </source>
</evidence>
<dbReference type="Gramene" id="Jr08_14550_p1">
    <property type="protein sequence ID" value="cds.Jr08_14550_p1"/>
    <property type="gene ID" value="Jr08_14550"/>
</dbReference>
<dbReference type="PANTHER" id="PTHR37984:SF5">
    <property type="entry name" value="PROTEIN NYNRIN-LIKE"/>
    <property type="match status" value="1"/>
</dbReference>